<dbReference type="AlphaFoldDB" id="A0A060ZX46"/>
<evidence type="ECO:0000313" key="1">
    <source>
        <dbReference type="EMBL" id="CDR10504.1"/>
    </source>
</evidence>
<dbReference type="EMBL" id="JAGGLR010000001">
    <property type="protein sequence ID" value="MBP2059585.1"/>
    <property type="molecule type" value="Genomic_DNA"/>
</dbReference>
<name>A0A060ZX46_9ACTN</name>
<accession>A0A060ZX46</accession>
<gene>
    <name evidence="2" type="ORF">J2Z30_000581</name>
    <name evidence="1" type="ORF">SIRAN6963</name>
</gene>
<dbReference type="GeneID" id="32465360"/>
<dbReference type="RefSeq" id="WP_044576332.1">
    <property type="nucleotide sequence ID" value="NZ_BAABDR010000060.1"/>
</dbReference>
<dbReference type="Proteomes" id="UP000756710">
    <property type="component" value="Unassembled WGS sequence"/>
</dbReference>
<dbReference type="EMBL" id="LK022848">
    <property type="protein sequence ID" value="CDR10504.1"/>
    <property type="molecule type" value="Genomic_DNA"/>
</dbReference>
<dbReference type="HOGENOM" id="CLU_2756304_0_0_11"/>
<protein>
    <submittedName>
        <fullName evidence="1">Uncharacterized protein</fullName>
    </submittedName>
</protein>
<sequence>MSRTLTVGQLIHQLQTLDYDQPVFLAINPDWPFAHRISQVVTVADGPSTVVYIAENGQEGYLPLAVRTELAWS</sequence>
<reference evidence="1" key="1">
    <citation type="submission" date="2014-05" db="EMBL/GenBank/DDBJ databases">
        <authorList>
            <person name="Horn Fabian"/>
        </authorList>
    </citation>
    <scope>NUCLEOTIDE SEQUENCE</scope>
</reference>
<keyword evidence="3" id="KW-1185">Reference proteome</keyword>
<evidence type="ECO:0000313" key="3">
    <source>
        <dbReference type="Proteomes" id="UP000756710"/>
    </source>
</evidence>
<evidence type="ECO:0000313" key="2">
    <source>
        <dbReference type="EMBL" id="MBP2059585.1"/>
    </source>
</evidence>
<reference evidence="2 3" key="2">
    <citation type="submission" date="2021-03" db="EMBL/GenBank/DDBJ databases">
        <title>Genomic Encyclopedia of Type Strains, Phase IV (KMG-IV): sequencing the most valuable type-strain genomes for metagenomic binning, comparative biology and taxonomic classification.</title>
        <authorList>
            <person name="Goeker M."/>
        </authorList>
    </citation>
    <scope>NUCLEOTIDE SEQUENCE [LARGE SCALE GENOMIC DNA]</scope>
    <source>
        <strain evidence="2 3">DSM 41954</strain>
    </source>
</reference>
<proteinExistence type="predicted"/>
<organism evidence="1">
    <name type="scientific">Streptomyces iranensis</name>
    <dbReference type="NCBI Taxonomy" id="576784"/>
    <lineage>
        <taxon>Bacteria</taxon>
        <taxon>Bacillati</taxon>
        <taxon>Actinomycetota</taxon>
        <taxon>Actinomycetes</taxon>
        <taxon>Kitasatosporales</taxon>
        <taxon>Streptomycetaceae</taxon>
        <taxon>Streptomyces</taxon>
        <taxon>Streptomyces violaceusniger group</taxon>
    </lineage>
</organism>